<reference evidence="1 2" key="1">
    <citation type="submission" date="2014-12" db="EMBL/GenBank/DDBJ databases">
        <title>Genome sequencing of Arthrobacter phenanthrenivorans SWC37.</title>
        <authorList>
            <person name="Tan P.W."/>
            <person name="Chan K.-G."/>
        </authorList>
    </citation>
    <scope>NUCLEOTIDE SEQUENCE [LARGE SCALE GENOMIC DNA]</scope>
    <source>
        <strain evidence="1 2">SWC37</strain>
    </source>
</reference>
<evidence type="ECO:0000313" key="1">
    <source>
        <dbReference type="EMBL" id="KIC67966.1"/>
    </source>
</evidence>
<comment type="caution">
    <text evidence="1">The sequence shown here is derived from an EMBL/GenBank/DDBJ whole genome shotgun (WGS) entry which is preliminary data.</text>
</comment>
<dbReference type="AlphaFoldDB" id="A0A0B4DMP2"/>
<dbReference type="Proteomes" id="UP000031196">
    <property type="component" value="Unassembled WGS sequence"/>
</dbReference>
<dbReference type="InterPro" id="IPR012349">
    <property type="entry name" value="Split_barrel_FMN-bd"/>
</dbReference>
<dbReference type="Gene3D" id="2.30.110.10">
    <property type="entry name" value="Electron Transport, Fmn-binding Protein, Chain A"/>
    <property type="match status" value="1"/>
</dbReference>
<evidence type="ECO:0000313" key="2">
    <source>
        <dbReference type="Proteomes" id="UP000031196"/>
    </source>
</evidence>
<dbReference type="OrthoDB" id="7062584at2"/>
<organism evidence="1 2">
    <name type="scientific">Pseudarthrobacter phenanthrenivorans</name>
    <name type="common">Arthrobacter phenanthrenivorans</name>
    <dbReference type="NCBI Taxonomy" id="361575"/>
    <lineage>
        <taxon>Bacteria</taxon>
        <taxon>Bacillati</taxon>
        <taxon>Actinomycetota</taxon>
        <taxon>Actinomycetes</taxon>
        <taxon>Micrococcales</taxon>
        <taxon>Micrococcaceae</taxon>
        <taxon>Pseudarthrobacter</taxon>
    </lineage>
</organism>
<gene>
    <name evidence="1" type="ORF">RM50_06785</name>
</gene>
<dbReference type="InterPro" id="IPR024747">
    <property type="entry name" value="Pyridox_Oxase-rel"/>
</dbReference>
<dbReference type="EMBL" id="JWTB01000012">
    <property type="protein sequence ID" value="KIC67966.1"/>
    <property type="molecule type" value="Genomic_DNA"/>
</dbReference>
<proteinExistence type="predicted"/>
<dbReference type="Pfam" id="PF12900">
    <property type="entry name" value="Pyridox_ox_2"/>
    <property type="match status" value="1"/>
</dbReference>
<dbReference type="SUPFAM" id="SSF50475">
    <property type="entry name" value="FMN-binding split barrel"/>
    <property type="match status" value="1"/>
</dbReference>
<name>A0A0B4DMP2_PSEPS</name>
<sequence length="152" mass="16626">MNSAATAPEIKELGVHDCWRYLRSTSICRIAFRDGDGVENFPVNFVPTNGTLLIRTGEGTRLAALDGRTPVAVEADGMNQYGTIAWSVILKGHGAVVSDEEEIQDAMDAGLSPWQPGQKNVLLRITPEELSGRRFVIAAPTHWWPPREPSAD</sequence>
<accession>A0A0B4DMP2</accession>
<protein>
    <submittedName>
        <fullName evidence="1">Flavin-nucleotide-binding protein</fullName>
    </submittedName>
</protein>
<dbReference type="RefSeq" id="WP_043451112.1">
    <property type="nucleotide sequence ID" value="NZ_JWTB01000012.1"/>
</dbReference>